<feature type="compositionally biased region" description="Polar residues" evidence="3">
    <location>
        <begin position="883"/>
        <end position="903"/>
    </location>
</feature>
<dbReference type="InterPro" id="IPR035979">
    <property type="entry name" value="RBD_domain_sf"/>
</dbReference>
<dbReference type="Pfam" id="PF00076">
    <property type="entry name" value="RRM_1"/>
    <property type="match status" value="1"/>
</dbReference>
<dbReference type="InterPro" id="IPR052828">
    <property type="entry name" value="NELF-A_domain"/>
</dbReference>
<dbReference type="PANTHER" id="PTHR13328">
    <property type="entry name" value="NEGATIVE ELONGATION FACTOR A NELF-A"/>
    <property type="match status" value="1"/>
</dbReference>
<feature type="compositionally biased region" description="Low complexity" evidence="3">
    <location>
        <begin position="957"/>
        <end position="977"/>
    </location>
</feature>
<feature type="compositionally biased region" description="Low complexity" evidence="3">
    <location>
        <begin position="210"/>
        <end position="230"/>
    </location>
</feature>
<feature type="compositionally biased region" description="Low complexity" evidence="3">
    <location>
        <begin position="848"/>
        <end position="882"/>
    </location>
</feature>
<feature type="compositionally biased region" description="Polar residues" evidence="3">
    <location>
        <begin position="328"/>
        <end position="342"/>
    </location>
</feature>
<evidence type="ECO:0000256" key="2">
    <source>
        <dbReference type="PROSITE-ProRule" id="PRU00176"/>
    </source>
</evidence>
<dbReference type="CDD" id="cd00590">
    <property type="entry name" value="RRM_SF"/>
    <property type="match status" value="2"/>
</dbReference>
<dbReference type="EMBL" id="GFDL01014649">
    <property type="protein sequence ID" value="JAV20396.1"/>
    <property type="molecule type" value="Transcribed_RNA"/>
</dbReference>
<accession>A0A1Q3EYM2</accession>
<feature type="domain" description="RRM" evidence="4">
    <location>
        <begin position="90"/>
        <end position="160"/>
    </location>
</feature>
<dbReference type="InterPro" id="IPR000504">
    <property type="entry name" value="RRM_dom"/>
</dbReference>
<sequence length="1221" mass="139867">MNRKQLVYVENVPPTTQEDQLLSYLAKSASVLQIHFLKEKQCTKRSIAAFVRVASEADVPLLLSRNQQNFRGKRLFMVPTDSPQQFQADLTVIVRNLHQKISEENLFDHFEDCGKIVFLQIRTDDFAYICFEDKAAVRLAVAKNSVPLKGSQLKVQVLTRNVDIMIVNLDTLPNRMPELYRKLCQPVQARAGQQPAAAPTPMDQDPPLNQAQFQRQGQQQQQRPQQNQQQGTLVDKLKEKANQLAGKQQQFQPRQQNQNQQQQQQNQQQQQRQQNQQQQQQRQQQLQNQQKQQQQQNQQRQQQQNQQRQQQQKQQPKPQPVQVPKPPTITNGQAAKPAQQPQIVETMDFTADDDSSDFKAEEMAADVEIVEDTVEIVDLDLDEVEIEEDTTTIPPIPSQYVQKPTDYMRAVKAIELNLIDVELKTPADRCAVWVNNIQPETRRLDIAKYMEQFGNVQSFKVGTSKACFFTNWAKVTYCDEESADRAAEYFLHPFRGQYLFVLSCKKAVDEVPEKCFVIDYLSKYITYEDVARAFKPVGEVFYMVRLYNNTSKVRIFFVKDVNASKAFAVKMVDGCPIKVETFQKDMELKIPKARMVQFKETRDIITSKKAARIAKIYEVAKQEAHDRTNNRPGYVNPDVKKNPVEIVIQNVPKSVDDARITEFLKSIGEPTGIRRVPEPFDEMADQVFVGFSTLSKALSAAQMPITETLGGFTPFIFTAWTVPAMKDDNTVKLRFEAGSNPTIQTIHDGMAVYGAVRYVTKTAADQATVVFKRLNLAVLKATTVEQIGTVKVVSAEKFSANTPGGGASNAEDHTIVIDDDDEVVVVTSDVPAYKGKPNQDNAKAKQGNNNQKQQQQQRQQNQPQNQQRQQRPPQQQQNQNQQDPTQELRQMFNRPNRNFQGPNAQQFQQRAQQFRMQQQQQEQQMQQRPPNNPWAALPDPEIRPFIREGPRDLYRSNQFGQNNNPQQNNFNNQFNRFGPGGGNQYGGQNDMFNRNRPHPMDNPMDDFGMRRDNFNRGQPMFVDDPPLDQYQDQIPPWRQRQSPFGQQQQQPQMLNRNRIEDDEFGNIPSNIPEEDLDEYIMRKQEMIKRRLEQLDKQLITSVESSRQHDMDFPRRRGGGRGGATVISHTGDVHFVPNPAAAARNRNNNPRGRNNMGGGRGNRSNDQRRGGGGVGGSNRTRDPFEDVEIVPIIRDRDGSPSPKRNRDGQEDNFADRFNAAWS</sequence>
<feature type="region of interest" description="Disordered" evidence="3">
    <location>
        <begin position="190"/>
        <end position="231"/>
    </location>
</feature>
<dbReference type="PANTHER" id="PTHR13328:SF4">
    <property type="entry name" value="NEGATIVE ELONGATION FACTOR A"/>
    <property type="match status" value="1"/>
</dbReference>
<name>A0A1Q3EYM2_CULTA</name>
<feature type="compositionally biased region" description="Basic and acidic residues" evidence="3">
    <location>
        <begin position="1105"/>
        <end position="1114"/>
    </location>
</feature>
<proteinExistence type="predicted"/>
<keyword evidence="1 2" id="KW-0694">RNA-binding</keyword>
<dbReference type="SMART" id="SM00360">
    <property type="entry name" value="RRM"/>
    <property type="match status" value="4"/>
</dbReference>
<protein>
    <submittedName>
        <fullName evidence="5">Putative mediator of rna polymerase ii transcription subunit 26</fullName>
    </submittedName>
</protein>
<feature type="region of interest" description="Disordered" evidence="3">
    <location>
        <begin position="291"/>
        <end position="342"/>
    </location>
</feature>
<dbReference type="InterPro" id="IPR012677">
    <property type="entry name" value="Nucleotide-bd_a/b_plait_sf"/>
</dbReference>
<dbReference type="SUPFAM" id="SSF54928">
    <property type="entry name" value="RNA-binding domain, RBD"/>
    <property type="match status" value="4"/>
</dbReference>
<evidence type="ECO:0000256" key="1">
    <source>
        <dbReference type="ARBA" id="ARBA00022884"/>
    </source>
</evidence>
<evidence type="ECO:0000259" key="4">
    <source>
        <dbReference type="PROSITE" id="PS50102"/>
    </source>
</evidence>
<feature type="region of interest" description="Disordered" evidence="3">
    <location>
        <begin position="1101"/>
        <end position="1121"/>
    </location>
</feature>
<organism evidence="5">
    <name type="scientific">Culex tarsalis</name>
    <name type="common">Encephalitis mosquito</name>
    <dbReference type="NCBI Taxonomy" id="7177"/>
    <lineage>
        <taxon>Eukaryota</taxon>
        <taxon>Metazoa</taxon>
        <taxon>Ecdysozoa</taxon>
        <taxon>Arthropoda</taxon>
        <taxon>Hexapoda</taxon>
        <taxon>Insecta</taxon>
        <taxon>Pterygota</taxon>
        <taxon>Neoptera</taxon>
        <taxon>Endopterygota</taxon>
        <taxon>Diptera</taxon>
        <taxon>Nematocera</taxon>
        <taxon>Culicoidea</taxon>
        <taxon>Culicidae</taxon>
        <taxon>Culicinae</taxon>
        <taxon>Culicini</taxon>
        <taxon>Culex</taxon>
        <taxon>Culex</taxon>
    </lineage>
</organism>
<evidence type="ECO:0000256" key="3">
    <source>
        <dbReference type="SAM" id="MobiDB-lite"/>
    </source>
</evidence>
<feature type="compositionally biased region" description="Low complexity" evidence="3">
    <location>
        <begin position="190"/>
        <end position="201"/>
    </location>
</feature>
<feature type="compositionally biased region" description="Basic and acidic residues" evidence="3">
    <location>
        <begin position="1192"/>
        <end position="1208"/>
    </location>
</feature>
<feature type="compositionally biased region" description="Low complexity" evidence="3">
    <location>
        <begin position="904"/>
        <end position="927"/>
    </location>
</feature>
<reference evidence="5" key="1">
    <citation type="submission" date="2017-01" db="EMBL/GenBank/DDBJ databases">
        <title>A deep insight into the sialotranscriptome of adult male and female Cluex tarsalis mosquitoes.</title>
        <authorList>
            <person name="Ribeiro J.M."/>
            <person name="Moreira F."/>
            <person name="Bernard K.A."/>
            <person name="Calvo E."/>
        </authorList>
    </citation>
    <scope>NUCLEOTIDE SEQUENCE</scope>
    <source>
        <strain evidence="5">Kern County</strain>
        <tissue evidence="5">Salivary glands</tissue>
    </source>
</reference>
<feature type="region of interest" description="Disordered" evidence="3">
    <location>
        <begin position="1135"/>
        <end position="1221"/>
    </location>
</feature>
<feature type="compositionally biased region" description="Low complexity" evidence="3">
    <location>
        <begin position="291"/>
        <end position="316"/>
    </location>
</feature>
<feature type="compositionally biased region" description="Low complexity" evidence="3">
    <location>
        <begin position="1136"/>
        <end position="1153"/>
    </location>
</feature>
<dbReference type="GO" id="GO:0003723">
    <property type="term" value="F:RNA binding"/>
    <property type="evidence" value="ECO:0007669"/>
    <property type="project" value="UniProtKB-UniRule"/>
</dbReference>
<feature type="compositionally biased region" description="Pro residues" evidence="3">
    <location>
        <begin position="317"/>
        <end position="327"/>
    </location>
</feature>
<feature type="region of interest" description="Disordered" evidence="3">
    <location>
        <begin position="830"/>
        <end position="998"/>
    </location>
</feature>
<feature type="compositionally biased region" description="Low complexity" evidence="3">
    <location>
        <begin position="247"/>
        <end position="269"/>
    </location>
</feature>
<evidence type="ECO:0000313" key="5">
    <source>
        <dbReference type="EMBL" id="JAV20396.1"/>
    </source>
</evidence>
<dbReference type="Gene3D" id="3.30.70.330">
    <property type="match status" value="3"/>
</dbReference>
<feature type="region of interest" description="Disordered" evidence="3">
    <location>
        <begin position="243"/>
        <end position="269"/>
    </location>
</feature>
<dbReference type="AlphaFoldDB" id="A0A1Q3EYM2"/>
<dbReference type="PROSITE" id="PS50102">
    <property type="entry name" value="RRM"/>
    <property type="match status" value="1"/>
</dbReference>
<feature type="compositionally biased region" description="Basic and acidic residues" evidence="3">
    <location>
        <begin position="940"/>
        <end position="954"/>
    </location>
</feature>